<gene>
    <name evidence="1" type="ORF">Aph01nite_43770</name>
</gene>
<reference evidence="1" key="1">
    <citation type="submission" date="2021-01" db="EMBL/GenBank/DDBJ databases">
        <title>Whole genome shotgun sequence of Acrocarpospora phusangensis NBRC 108782.</title>
        <authorList>
            <person name="Komaki H."/>
            <person name="Tamura T."/>
        </authorList>
    </citation>
    <scope>NUCLEOTIDE SEQUENCE</scope>
    <source>
        <strain evidence="1">NBRC 108782</strain>
    </source>
</reference>
<accession>A0A919QH14</accession>
<dbReference type="EMBL" id="BOOA01000035">
    <property type="protein sequence ID" value="GIH26067.1"/>
    <property type="molecule type" value="Genomic_DNA"/>
</dbReference>
<comment type="caution">
    <text evidence="1">The sequence shown here is derived from an EMBL/GenBank/DDBJ whole genome shotgun (WGS) entry which is preliminary data.</text>
</comment>
<dbReference type="RefSeq" id="WP_204042758.1">
    <property type="nucleotide sequence ID" value="NZ_BOOA01000035.1"/>
</dbReference>
<dbReference type="AlphaFoldDB" id="A0A919QH14"/>
<organism evidence="1 2">
    <name type="scientific">Acrocarpospora phusangensis</name>
    <dbReference type="NCBI Taxonomy" id="1070424"/>
    <lineage>
        <taxon>Bacteria</taxon>
        <taxon>Bacillati</taxon>
        <taxon>Actinomycetota</taxon>
        <taxon>Actinomycetes</taxon>
        <taxon>Streptosporangiales</taxon>
        <taxon>Streptosporangiaceae</taxon>
        <taxon>Acrocarpospora</taxon>
    </lineage>
</organism>
<proteinExistence type="predicted"/>
<evidence type="ECO:0000313" key="1">
    <source>
        <dbReference type="EMBL" id="GIH26067.1"/>
    </source>
</evidence>
<keyword evidence="2" id="KW-1185">Reference proteome</keyword>
<protein>
    <submittedName>
        <fullName evidence="1">Uncharacterized protein</fullName>
    </submittedName>
</protein>
<dbReference type="Proteomes" id="UP000640052">
    <property type="component" value="Unassembled WGS sequence"/>
</dbReference>
<evidence type="ECO:0000313" key="2">
    <source>
        <dbReference type="Proteomes" id="UP000640052"/>
    </source>
</evidence>
<name>A0A919QH14_9ACTN</name>
<sequence length="149" mass="16562">MTWTTPTQASNWTRKALDQEDLDAAYPVIEIESGVTLEAAPGLKPRDLRLLKYAEAYQAAWMAAQVDVATRMDVDQVVQDGIQYSKGDPDAHVLAPLAARCLRKLSWRRSRSTQALTPAQAAARRGVMPPGTVDGTEEWLDDQQLWEPL</sequence>